<dbReference type="InterPro" id="IPR000150">
    <property type="entry name" value="Cof"/>
</dbReference>
<dbReference type="SFLD" id="SFLDS00003">
    <property type="entry name" value="Haloacid_Dehalogenase"/>
    <property type="match status" value="1"/>
</dbReference>
<dbReference type="PANTHER" id="PTHR47267">
    <property type="match status" value="1"/>
</dbReference>
<evidence type="ECO:0000256" key="4">
    <source>
        <dbReference type="ARBA" id="ARBA00022842"/>
    </source>
</evidence>
<accession>A0A3B0MKM2</accession>
<reference evidence="6" key="1">
    <citation type="submission" date="2018-04" db="EMBL/GenBank/DDBJ databases">
        <authorList>
            <person name="Go L.Y."/>
            <person name="Mitchell J.A."/>
        </authorList>
    </citation>
    <scope>NUCLEOTIDE SEQUENCE</scope>
    <source>
        <strain evidence="6">ARTV</strain>
    </source>
</reference>
<sequence length="268" mass="30933">MTYYVVASDLDGTLLSPDHTLPLYTKETLKLLAEKNIHFIFATGRQYIDVDQIRNGLGINAYMITSNGARVHNTNGELILTHNLDPDIVHELCLMEFDNPNILTNYYSSDNWLINRESPEQKAYFQESVFHYQLFERNNFSTTDVRKVYFTCEDHQQLLLLQEQIRNRWSDRVNVSFSLPCCLEVMNGSVSKGNALKQVADLLRYPLQDCIAFGDGMNDYEMLTMAGKGCIMKNSHQLLRDNLPDMEIIVSNEEEAVSYYLRRLYSGI</sequence>
<keyword evidence="4" id="KW-0460">Magnesium</keyword>
<keyword evidence="3 6" id="KW-0378">Hydrolase</keyword>
<dbReference type="SUPFAM" id="SSF56784">
    <property type="entry name" value="HAD-like"/>
    <property type="match status" value="1"/>
</dbReference>
<evidence type="ECO:0000256" key="1">
    <source>
        <dbReference type="ARBA" id="ARBA00001946"/>
    </source>
</evidence>
<dbReference type="AlphaFoldDB" id="A0A3B0MKM2"/>
<evidence type="ECO:0000256" key="2">
    <source>
        <dbReference type="ARBA" id="ARBA00022723"/>
    </source>
</evidence>
<dbReference type="InterPro" id="IPR036412">
    <property type="entry name" value="HAD-like_sf"/>
</dbReference>
<dbReference type="PANTHER" id="PTHR47267:SF4">
    <property type="entry name" value="PYRIDOXAL PHOSPHATE PHOSPHATASE YIGL"/>
    <property type="match status" value="1"/>
</dbReference>
<dbReference type="PROSITE" id="PS01229">
    <property type="entry name" value="COF_2"/>
    <property type="match status" value="1"/>
</dbReference>
<comment type="cofactor">
    <cofactor evidence="1">
        <name>Mg(2+)</name>
        <dbReference type="ChEBI" id="CHEBI:18420"/>
    </cofactor>
</comment>
<organism evidence="6">
    <name type="scientific">Arsenophonus endosymbiont of Trialeurodes vaporariorum</name>
    <dbReference type="NCBI Taxonomy" id="235567"/>
    <lineage>
        <taxon>Bacteria</taxon>
        <taxon>Pseudomonadati</taxon>
        <taxon>Pseudomonadota</taxon>
        <taxon>Gammaproteobacteria</taxon>
        <taxon>Enterobacterales</taxon>
        <taxon>Morganellaceae</taxon>
        <taxon>Arsenophonus</taxon>
    </lineage>
</organism>
<gene>
    <name evidence="6" type="primary">yigL</name>
    <name evidence="6" type="ORF">ARTV_2122</name>
</gene>
<dbReference type="GO" id="GO:0033883">
    <property type="term" value="F:pyridoxal phosphatase activity"/>
    <property type="evidence" value="ECO:0007669"/>
    <property type="project" value="UniProtKB-EC"/>
</dbReference>
<dbReference type="EC" id="3.1.3.74" evidence="6"/>
<dbReference type="NCBIfam" id="TIGR01484">
    <property type="entry name" value="HAD-SF-IIB"/>
    <property type="match status" value="1"/>
</dbReference>
<dbReference type="SFLD" id="SFLDG01144">
    <property type="entry name" value="C2.B.4:_PGP_Like"/>
    <property type="match status" value="1"/>
</dbReference>
<name>A0A3B0MKM2_9GAMM</name>
<evidence type="ECO:0000256" key="3">
    <source>
        <dbReference type="ARBA" id="ARBA00022801"/>
    </source>
</evidence>
<evidence type="ECO:0000256" key="5">
    <source>
        <dbReference type="ARBA" id="ARBA00034778"/>
    </source>
</evidence>
<dbReference type="PROSITE" id="PS01228">
    <property type="entry name" value="COF_1"/>
    <property type="match status" value="1"/>
</dbReference>
<dbReference type="GO" id="GO:0000287">
    <property type="term" value="F:magnesium ion binding"/>
    <property type="evidence" value="ECO:0007669"/>
    <property type="project" value="UniProtKB-ARBA"/>
</dbReference>
<dbReference type="Gene3D" id="3.40.50.1000">
    <property type="entry name" value="HAD superfamily/HAD-like"/>
    <property type="match status" value="1"/>
</dbReference>
<dbReference type="SFLD" id="SFLDG01140">
    <property type="entry name" value="C2.B:_Phosphomannomutase_and_P"/>
    <property type="match status" value="1"/>
</dbReference>
<dbReference type="CDD" id="cd07516">
    <property type="entry name" value="HAD_Pase"/>
    <property type="match status" value="1"/>
</dbReference>
<comment type="similarity">
    <text evidence="5">Belongs to the HAD-like hydrolase superfamily. Cof family.</text>
</comment>
<dbReference type="InterPro" id="IPR023214">
    <property type="entry name" value="HAD_sf"/>
</dbReference>
<dbReference type="NCBIfam" id="NF008213">
    <property type="entry name" value="PRK10976.1"/>
    <property type="match status" value="1"/>
</dbReference>
<dbReference type="NCBIfam" id="TIGR00099">
    <property type="entry name" value="Cof-subfamily"/>
    <property type="match status" value="1"/>
</dbReference>
<dbReference type="Pfam" id="PF08282">
    <property type="entry name" value="Hydrolase_3"/>
    <property type="match status" value="1"/>
</dbReference>
<proteinExistence type="inferred from homology"/>
<dbReference type="InterPro" id="IPR006379">
    <property type="entry name" value="HAD-SF_hydro_IIB"/>
</dbReference>
<protein>
    <submittedName>
        <fullName evidence="6">Pyridoxal phosphate phosphatase YigL</fullName>
        <ecNumber evidence="6">3.1.3.74</ecNumber>
    </submittedName>
</protein>
<dbReference type="Gene3D" id="3.30.1240.10">
    <property type="match status" value="1"/>
</dbReference>
<evidence type="ECO:0000313" key="6">
    <source>
        <dbReference type="EMBL" id="SSW95944.1"/>
    </source>
</evidence>
<keyword evidence="2" id="KW-0479">Metal-binding</keyword>
<dbReference type="EMBL" id="UFQR01000008">
    <property type="protein sequence ID" value="SSW95944.1"/>
    <property type="molecule type" value="Genomic_DNA"/>
</dbReference>